<dbReference type="AlphaFoldDB" id="A0A397UQU5"/>
<evidence type="ECO:0000313" key="2">
    <source>
        <dbReference type="Proteomes" id="UP000266673"/>
    </source>
</evidence>
<name>A0A397UQU5_9GLOM</name>
<dbReference type="OrthoDB" id="5949084at2759"/>
<reference evidence="1 2" key="1">
    <citation type="submission" date="2018-06" db="EMBL/GenBank/DDBJ databases">
        <title>Comparative genomics reveals the genomic features of Rhizophagus irregularis, R. cerebriforme, R. diaphanum and Gigaspora rosea, and their symbiotic lifestyle signature.</title>
        <authorList>
            <person name="Morin E."/>
            <person name="San Clemente H."/>
            <person name="Chen E.C.H."/>
            <person name="De La Providencia I."/>
            <person name="Hainaut M."/>
            <person name="Kuo A."/>
            <person name="Kohler A."/>
            <person name="Murat C."/>
            <person name="Tang N."/>
            <person name="Roy S."/>
            <person name="Loubradou J."/>
            <person name="Henrissat B."/>
            <person name="Grigoriev I.V."/>
            <person name="Corradi N."/>
            <person name="Roux C."/>
            <person name="Martin F.M."/>
        </authorList>
    </citation>
    <scope>NUCLEOTIDE SEQUENCE [LARGE SCALE GENOMIC DNA]</scope>
    <source>
        <strain evidence="1 2">DAOM 194757</strain>
    </source>
</reference>
<accession>A0A397UQU5</accession>
<comment type="caution">
    <text evidence="1">The sequence shown here is derived from an EMBL/GenBank/DDBJ whole genome shotgun (WGS) entry which is preliminary data.</text>
</comment>
<protein>
    <submittedName>
        <fullName evidence="1">Uncharacterized protein</fullName>
    </submittedName>
</protein>
<sequence length="369" mass="42515">MLSKGQTYGSLPNYIQQGDVICLNCYNRIVSGSATFQQHDNYRYSLRTRTQQNVSDLEFQRISYIHEKRGTRLIKDTVLVDLFESNLHTIEVYIKAIDIAASVPTINKYIEDSNVIPVIADWPNQIHLRMATSRYLTHSSFSGITNKGLSFFPMIEKPFPKTKTVAHHLLLELSCSAWQEIAKMVKIKFGYNKEKYNMAEQIIKEARYINYLRFNDGLRKEASIFNSTKGCYGMPIKKKKEKMNTNIDSLPIPAMKIKEAWLCYLPLGYNASYKSSLSGCDSFNCITNQIVSKEQPKWVQVFAILDYIKDGIDKHVKSILESLRKLNLNKNVKSEKRILLLKIMNDLPKENDNTRKSANNISIPWDDTI</sequence>
<gene>
    <name evidence="1" type="ORF">C2G38_2201365</name>
</gene>
<organism evidence="1 2">
    <name type="scientific">Gigaspora rosea</name>
    <dbReference type="NCBI Taxonomy" id="44941"/>
    <lineage>
        <taxon>Eukaryota</taxon>
        <taxon>Fungi</taxon>
        <taxon>Fungi incertae sedis</taxon>
        <taxon>Mucoromycota</taxon>
        <taxon>Glomeromycotina</taxon>
        <taxon>Glomeromycetes</taxon>
        <taxon>Diversisporales</taxon>
        <taxon>Gigasporaceae</taxon>
        <taxon>Gigaspora</taxon>
    </lineage>
</organism>
<dbReference type="Proteomes" id="UP000266673">
    <property type="component" value="Unassembled WGS sequence"/>
</dbReference>
<keyword evidence="2" id="KW-1185">Reference proteome</keyword>
<evidence type="ECO:0000313" key="1">
    <source>
        <dbReference type="EMBL" id="RIB12192.1"/>
    </source>
</evidence>
<dbReference type="EMBL" id="QKWP01001050">
    <property type="protein sequence ID" value="RIB12192.1"/>
    <property type="molecule type" value="Genomic_DNA"/>
</dbReference>
<proteinExistence type="predicted"/>